<evidence type="ECO:0000313" key="3">
    <source>
        <dbReference type="Proteomes" id="UP000054477"/>
    </source>
</evidence>
<feature type="domain" description="SigF-like NTF2-like" evidence="1">
    <location>
        <begin position="1"/>
        <end position="105"/>
    </location>
</feature>
<dbReference type="PANTHER" id="PTHR35393:SF1">
    <property type="entry name" value="SNOAL-LIKE DOMAIN-CONTAINING PROTEIN"/>
    <property type="match status" value="1"/>
</dbReference>
<organism evidence="2 3">
    <name type="scientific">Laccaria amethystina LaAM-08-1</name>
    <dbReference type="NCBI Taxonomy" id="1095629"/>
    <lineage>
        <taxon>Eukaryota</taxon>
        <taxon>Fungi</taxon>
        <taxon>Dikarya</taxon>
        <taxon>Basidiomycota</taxon>
        <taxon>Agaricomycotina</taxon>
        <taxon>Agaricomycetes</taxon>
        <taxon>Agaricomycetidae</taxon>
        <taxon>Agaricales</taxon>
        <taxon>Agaricineae</taxon>
        <taxon>Hydnangiaceae</taxon>
        <taxon>Laccaria</taxon>
    </lineage>
</organism>
<dbReference type="STRING" id="1095629.A0A0C9XG88"/>
<dbReference type="AlphaFoldDB" id="A0A0C9XG88"/>
<dbReference type="OrthoDB" id="2344312at2759"/>
<dbReference type="InterPro" id="IPR057514">
    <property type="entry name" value="NTF2_SigF"/>
</dbReference>
<proteinExistence type="predicted"/>
<dbReference type="PANTHER" id="PTHR35393">
    <property type="entry name" value="CHROMOSOME 1, WHOLE GENOME SHOTGUN SEQUENCE"/>
    <property type="match status" value="1"/>
</dbReference>
<gene>
    <name evidence="2" type="ORF">K443DRAFT_100003</name>
</gene>
<sequence>MENPQQQIRDVLRLIVSSPSADDQEAAVKKYFMHNAGFDHPLFHIEPGPSSRSTILGVYQWLLTVASRVDVEIRSIVYERRNHVLIVESVLGVHFKLWPFQPVPCQ</sequence>
<protein>
    <recommendedName>
        <fullName evidence="1">SigF-like NTF2-like domain-containing protein</fullName>
    </recommendedName>
</protein>
<reference evidence="3" key="2">
    <citation type="submission" date="2015-01" db="EMBL/GenBank/DDBJ databases">
        <title>Evolutionary Origins and Diversification of the Mycorrhizal Mutualists.</title>
        <authorList>
            <consortium name="DOE Joint Genome Institute"/>
            <consortium name="Mycorrhizal Genomics Consortium"/>
            <person name="Kohler A."/>
            <person name="Kuo A."/>
            <person name="Nagy L.G."/>
            <person name="Floudas D."/>
            <person name="Copeland A."/>
            <person name="Barry K.W."/>
            <person name="Cichocki N."/>
            <person name="Veneault-Fourrey C."/>
            <person name="LaButti K."/>
            <person name="Lindquist E.A."/>
            <person name="Lipzen A."/>
            <person name="Lundell T."/>
            <person name="Morin E."/>
            <person name="Murat C."/>
            <person name="Riley R."/>
            <person name="Ohm R."/>
            <person name="Sun H."/>
            <person name="Tunlid A."/>
            <person name="Henrissat B."/>
            <person name="Grigoriev I.V."/>
            <person name="Hibbett D.S."/>
            <person name="Martin F."/>
        </authorList>
    </citation>
    <scope>NUCLEOTIDE SEQUENCE [LARGE SCALE GENOMIC DNA]</scope>
    <source>
        <strain evidence="3">LaAM-08-1</strain>
    </source>
</reference>
<dbReference type="Pfam" id="PF24840">
    <property type="entry name" value="NTF2_SigF"/>
    <property type="match status" value="1"/>
</dbReference>
<dbReference type="EMBL" id="KN838622">
    <property type="protein sequence ID" value="KIK00604.1"/>
    <property type="molecule type" value="Genomic_DNA"/>
</dbReference>
<name>A0A0C9XG88_9AGAR</name>
<reference evidence="2 3" key="1">
    <citation type="submission" date="2014-04" db="EMBL/GenBank/DDBJ databases">
        <authorList>
            <consortium name="DOE Joint Genome Institute"/>
            <person name="Kuo A."/>
            <person name="Kohler A."/>
            <person name="Nagy L.G."/>
            <person name="Floudas D."/>
            <person name="Copeland A."/>
            <person name="Barry K.W."/>
            <person name="Cichocki N."/>
            <person name="Veneault-Fourrey C."/>
            <person name="LaButti K."/>
            <person name="Lindquist E.A."/>
            <person name="Lipzen A."/>
            <person name="Lundell T."/>
            <person name="Morin E."/>
            <person name="Murat C."/>
            <person name="Sun H."/>
            <person name="Tunlid A."/>
            <person name="Henrissat B."/>
            <person name="Grigoriev I.V."/>
            <person name="Hibbett D.S."/>
            <person name="Martin F."/>
            <person name="Nordberg H.P."/>
            <person name="Cantor M.N."/>
            <person name="Hua S.X."/>
        </authorList>
    </citation>
    <scope>NUCLEOTIDE SEQUENCE [LARGE SCALE GENOMIC DNA]</scope>
    <source>
        <strain evidence="2 3">LaAM-08-1</strain>
    </source>
</reference>
<dbReference type="Proteomes" id="UP000054477">
    <property type="component" value="Unassembled WGS sequence"/>
</dbReference>
<keyword evidence="3" id="KW-1185">Reference proteome</keyword>
<evidence type="ECO:0000313" key="2">
    <source>
        <dbReference type="EMBL" id="KIK00604.1"/>
    </source>
</evidence>
<accession>A0A0C9XG88</accession>
<dbReference type="HOGENOM" id="CLU_176452_0_0_1"/>
<evidence type="ECO:0000259" key="1">
    <source>
        <dbReference type="Pfam" id="PF24840"/>
    </source>
</evidence>